<evidence type="ECO:0000313" key="2">
    <source>
        <dbReference type="Proteomes" id="UP000594095"/>
    </source>
</evidence>
<sequence>MFDKITIASKEYKAAIKQLKTTLRNEFNNKLKSDCTELKSAYPNLDRIFILGSTPEWNDGEECTHDSSVYIENTSNYSDCKEYFECVFGWDEPEIPEHLVDSNKNLSDNDVTEIKNIIRQSGLENILEVIYETNFNVVIDFTGDEVQVTVEDYECGH</sequence>
<accession>A0A7L8ZKZ3</accession>
<gene>
    <name evidence="1" type="ORF">pEaSNUABM12_00156</name>
</gene>
<evidence type="ECO:0000313" key="1">
    <source>
        <dbReference type="EMBL" id="QOI71094.1"/>
    </source>
</evidence>
<organism evidence="1 2">
    <name type="scientific">Erwinia phage pEa_SNUABM_12</name>
    <dbReference type="NCBI Taxonomy" id="2768773"/>
    <lineage>
        <taxon>Viruses</taxon>
        <taxon>Duplodnaviria</taxon>
        <taxon>Heunggongvirae</taxon>
        <taxon>Uroviricota</taxon>
        <taxon>Caudoviricetes</taxon>
        <taxon>Eneladusvirus</taxon>
        <taxon>Eneladusvirus BF</taxon>
    </lineage>
</organism>
<dbReference type="EMBL" id="MT939486">
    <property type="protein sequence ID" value="QOI71094.1"/>
    <property type="molecule type" value="Genomic_DNA"/>
</dbReference>
<reference evidence="1 2" key="1">
    <citation type="submission" date="2020-08" db="EMBL/GenBank/DDBJ databases">
        <title>Complete genome sequence of Erwinia phage pEa_SNUABM_12.</title>
        <authorList>
            <person name="Kim S.G."/>
            <person name="Lee S.B."/>
            <person name="Park S.C."/>
        </authorList>
    </citation>
    <scope>NUCLEOTIDE SEQUENCE [LARGE SCALE GENOMIC DNA]</scope>
</reference>
<proteinExistence type="predicted"/>
<dbReference type="Proteomes" id="UP000594095">
    <property type="component" value="Genome"/>
</dbReference>
<name>A0A7L8ZKZ3_9CAUD</name>
<protein>
    <submittedName>
        <fullName evidence="1">Uncharacterized protein</fullName>
    </submittedName>
</protein>